<feature type="domain" description="DUF7708" evidence="2">
    <location>
        <begin position="70"/>
        <end position="208"/>
    </location>
</feature>
<dbReference type="Gene3D" id="3.40.50.300">
    <property type="entry name" value="P-loop containing nucleotide triphosphate hydrolases"/>
    <property type="match status" value="1"/>
</dbReference>
<sequence>MPFTAPTISALARHTIRTAFEDLAGTITPADSKAFPLITLQHVRTTALDIENQLAARQCLRNMRRLAPLFNGLEHYAKAVDILCNGTPYLAWIWAPITLILQVSSEYVEAFEQIIKGYSKIAESLVRFEVLGEAFRSNLDFQHTIAVFYADILQFHKHAYKFVKRGGWRLLFLTSWGRFQRRFDNILEDMKRHGELVDKEANAYDIAEARQMRQDIQPEDHFLAKKTPYPSILWMQGTPGSGKSVLSTQLVNFMTAAKIFVIHHFCVHSYASSITYEQILRSLLLQLLRKDGDLVAHIYEDYVLGKKSPTLQALEKLLKTLLTTTSHESHQNEYVWIVIDGLDECEPQKQASVVNLMNQLTSRTSSLGGMICKVLISSRSSKFLATRLRKKQVISLTEEKGCLDTAIKLYASHRLQSMHDKLRQLDMQTKEIEDIEREITKKADGMFLYARLVLDYLAKNIFYSGEEMKLSVHELPDQLSEFYRKILTQILIQLDSRSVDRVRCIFGWIAFTKRPLKRMEFLSAITFSSGNPEVSNLAPQYIIDVCGALLEERRDTTLSFIHVSVKDFLQSPSSNLKVMEDQSLIEHGKATVTCLLSGLDIFALSPTNQNRHIRVLKGLHGFHVYATEYWTEYLLSHASNLGCRDDTLDLFVLAEDLAQKLDKMFKSASADESRSDGTPLDNRLNLLSLHPLLQKQIRIACKARSLNRLESELYPESRPDITFSTTNCTPVPDGISVMLSSYQETVRFLLCQDDYPGVTAEELGFFKSQFRTSAFTCRLSSCPRATVGFESEELLREHEFAHTRRIACIFPGCRYPPFVSVQVLKTHVNKYHNPNPAPKSIREVGHFPTKTMATQPKKRPNPGAKITNSVNAVSLRASLTLDLSDVMLQQNSDSQSLVCRHLTIGGWTRDHGIEVRYSSTTTSGSILYRIEEDKRIYRVEYPFSSIEFIRIKVSNSNNLSALIELNTPPVFYELQFDRYVECGDFTKQELTEDLEHYIDGDLVVLYGQLINLMELEAFQNRHIVSEESSAVFN</sequence>
<dbReference type="InterPro" id="IPR056125">
    <property type="entry name" value="DUF7708"/>
</dbReference>
<organism evidence="4 5">
    <name type="scientific">Scytalidium lignicola</name>
    <name type="common">Hyphomycete</name>
    <dbReference type="NCBI Taxonomy" id="5539"/>
    <lineage>
        <taxon>Eukaryota</taxon>
        <taxon>Fungi</taxon>
        <taxon>Dikarya</taxon>
        <taxon>Ascomycota</taxon>
        <taxon>Pezizomycotina</taxon>
        <taxon>Leotiomycetes</taxon>
        <taxon>Leotiomycetes incertae sedis</taxon>
        <taxon>Scytalidium</taxon>
    </lineage>
</organism>
<evidence type="ECO:0000313" key="5">
    <source>
        <dbReference type="Proteomes" id="UP000258309"/>
    </source>
</evidence>
<feature type="non-terminal residue" evidence="4">
    <location>
        <position position="1"/>
    </location>
</feature>
<evidence type="ECO:0000256" key="1">
    <source>
        <dbReference type="ARBA" id="ARBA00022737"/>
    </source>
</evidence>
<keyword evidence="5" id="KW-1185">Reference proteome</keyword>
<dbReference type="SUPFAM" id="SSF52540">
    <property type="entry name" value="P-loop containing nucleoside triphosphate hydrolases"/>
    <property type="match status" value="1"/>
</dbReference>
<feature type="domain" description="Nephrocystin 3-like N-terminal" evidence="3">
    <location>
        <begin position="229"/>
        <end position="379"/>
    </location>
</feature>
<dbReference type="AlphaFoldDB" id="A0A3E2GWK5"/>
<proteinExistence type="predicted"/>
<dbReference type="Proteomes" id="UP000258309">
    <property type="component" value="Unassembled WGS sequence"/>
</dbReference>
<comment type="caution">
    <text evidence="4">The sequence shown here is derived from an EMBL/GenBank/DDBJ whole genome shotgun (WGS) entry which is preliminary data.</text>
</comment>
<dbReference type="OrthoDB" id="7464126at2759"/>
<dbReference type="InterPro" id="IPR056884">
    <property type="entry name" value="NPHP3-like_N"/>
</dbReference>
<dbReference type="PANTHER" id="PTHR10039:SF14">
    <property type="entry name" value="NACHT DOMAIN-CONTAINING PROTEIN"/>
    <property type="match status" value="1"/>
</dbReference>
<dbReference type="PANTHER" id="PTHR10039">
    <property type="entry name" value="AMELOGENIN"/>
    <property type="match status" value="1"/>
</dbReference>
<accession>A0A3E2GWK5</accession>
<dbReference type="Pfam" id="PF24809">
    <property type="entry name" value="DUF7708"/>
    <property type="match status" value="1"/>
</dbReference>
<dbReference type="OMA" id="EYWTEYL"/>
<protein>
    <submittedName>
        <fullName evidence="4">Uncharacterized protein</fullName>
    </submittedName>
</protein>
<dbReference type="InterPro" id="IPR027417">
    <property type="entry name" value="P-loop_NTPase"/>
</dbReference>
<dbReference type="EMBL" id="NCSJ02000328">
    <property type="protein sequence ID" value="RFU25501.1"/>
    <property type="molecule type" value="Genomic_DNA"/>
</dbReference>
<evidence type="ECO:0000259" key="3">
    <source>
        <dbReference type="Pfam" id="PF24883"/>
    </source>
</evidence>
<evidence type="ECO:0000259" key="2">
    <source>
        <dbReference type="Pfam" id="PF24809"/>
    </source>
</evidence>
<keyword evidence="1" id="KW-0677">Repeat</keyword>
<dbReference type="Pfam" id="PF24883">
    <property type="entry name" value="NPHP3_N"/>
    <property type="match status" value="1"/>
</dbReference>
<dbReference type="STRING" id="5539.A0A3E2GWK5"/>
<feature type="non-terminal residue" evidence="4">
    <location>
        <position position="1033"/>
    </location>
</feature>
<reference evidence="4 5" key="1">
    <citation type="submission" date="2018-05" db="EMBL/GenBank/DDBJ databases">
        <title>Draft genome sequence of Scytalidium lignicola DSM 105466, a ubiquitous saprotrophic fungus.</title>
        <authorList>
            <person name="Buettner E."/>
            <person name="Gebauer A.M."/>
            <person name="Hofrichter M."/>
            <person name="Liers C."/>
            <person name="Kellner H."/>
        </authorList>
    </citation>
    <scope>NUCLEOTIDE SEQUENCE [LARGE SCALE GENOMIC DNA]</scope>
    <source>
        <strain evidence="4 5">DSM 105466</strain>
    </source>
</reference>
<gene>
    <name evidence="4" type="ORF">B7463_g10833</name>
</gene>
<name>A0A3E2GWK5_SCYLI</name>
<evidence type="ECO:0000313" key="4">
    <source>
        <dbReference type="EMBL" id="RFU25501.1"/>
    </source>
</evidence>